<evidence type="ECO:0000313" key="5">
    <source>
        <dbReference type="Proteomes" id="UP000318478"/>
    </source>
</evidence>
<dbReference type="Proteomes" id="UP000318478">
    <property type="component" value="Unassembled WGS sequence"/>
</dbReference>
<keyword evidence="2" id="KW-0812">Transmembrane</keyword>
<feature type="transmembrane region" description="Helical" evidence="2">
    <location>
        <begin position="1045"/>
        <end position="1062"/>
    </location>
</feature>
<gene>
    <name evidence="4" type="ORF">Pla123a_36250</name>
</gene>
<sequence length="1141" mass="121710" precursor="true">MSSVPASAPPPTVLRRAAAAACATLLLLLAIGSQVAAQPEAETTPATDAPAASPQASDPGLTAPPPAGPDTTIWINDAGAPRPVVGVSYDEFAKAWRAYQQGDESPAGPRYTLTRVSADGRQVNGHAAIDVTIELTLHTDGRVEAPIGFNGAVLDQLPTGLGADDTFGYSEQAEAYTVALSGGGKRTLKLSLLAPIRTTGQVNELSLSLPRATVSELGLQLNGRATDVLPLDDALLSVDQTDAGARLSVTGGVGRLRLRWRSPDQAQAAAQSVLDAEGEVLCVVDGGGVKSTTRLSVRSYGGEFERFTVRLPRGARLVRAEGAENTLARIEQSADSKTCSVLLPEKTAGPVSVELITEQPIGGGGVGSEPPNGSSVDLAGFEVIGAVRQGGYQAIVVDEDTQLRWGDLRGARRVAVEELPPSLSAAGVAHAVRFFRGDCRIPIEVSQRETRIQVSPSYHLEILPDVALLHVTTRYQIIGAPVLDFSYNLNDWTQLTADPIEPAELIDSSSYGQWDEGVLDIPLTRPQAGNLTVSFHARKQELLPDGSAFSFVLPQPRRPAPFTLDRRQLRVTVDPSLRLSIDPSTFETLEPAPATNDQAAADGGGQTFEFRDDAYALLPGQPMRLVGKITRRAGELHSHAAKTDVTLYSESASVLQQFDLEVRKQPLDQIAFTLPKELPVDTELAFELETASRSANDAPETTLYEKLDATVDPTTRRVNVRLPRPWLGALNLNVYYSLDQGADSIAAGRAMSLPLLTPRGVPRISFDAAVYAPGEAELKLDAASAGWDVDESAAGRLKVRGTRASGTLRVSTAPQRRLLEAQPIVTRVLRQSWRRGSTLQQRSAWQVVGAGGEVRLKLPTGVDPASVLFHVDGVRAPLPEPRDNGELRIALPADLTGDGGAHTIEARRVDRLSSESGGRMTLRPLQLLGDDSQAFCYWQVILPSDRWLVGAPKDLRPAWRVGWSRGRLRRLPAKNADDLENWVGASHQNLPLADSEHAYLYSALSLPTGQWRTTTVDQKLAALAASIGVLAVGLLAVYAPVRIRYTVVGAACVLVLLAGYWRPADLALAAQAGALGLVAMFAGWIAMLTLAPRKRPLVSLSDDSTSIRRSTAGHSPQLSVAGGAVSTNAQTVSLETSKPLS</sequence>
<feature type="transmembrane region" description="Helical" evidence="2">
    <location>
        <begin position="1020"/>
        <end position="1038"/>
    </location>
</feature>
<keyword evidence="2" id="KW-1133">Transmembrane helix</keyword>
<accession>A0A5C5YHY9</accession>
<dbReference type="RefSeq" id="WP_146589488.1">
    <property type="nucleotide sequence ID" value="NZ_SJPO01000009.1"/>
</dbReference>
<dbReference type="AlphaFoldDB" id="A0A5C5YHY9"/>
<keyword evidence="5" id="KW-1185">Reference proteome</keyword>
<feature type="region of interest" description="Disordered" evidence="1">
    <location>
        <begin position="39"/>
        <end position="77"/>
    </location>
</feature>
<feature type="compositionally biased region" description="Low complexity" evidence="1">
    <location>
        <begin position="39"/>
        <end position="59"/>
    </location>
</feature>
<evidence type="ECO:0000313" key="4">
    <source>
        <dbReference type="EMBL" id="TWT73732.1"/>
    </source>
</evidence>
<proteinExistence type="predicted"/>
<dbReference type="OrthoDB" id="223521at2"/>
<feature type="signal peptide" evidence="3">
    <location>
        <begin position="1"/>
        <end position="36"/>
    </location>
</feature>
<protein>
    <submittedName>
        <fullName evidence="4">Uncharacterized protein</fullName>
    </submittedName>
</protein>
<keyword evidence="3" id="KW-0732">Signal</keyword>
<name>A0A5C5YHY9_9BACT</name>
<evidence type="ECO:0000256" key="1">
    <source>
        <dbReference type="SAM" id="MobiDB-lite"/>
    </source>
</evidence>
<dbReference type="EMBL" id="SJPO01000009">
    <property type="protein sequence ID" value="TWT73732.1"/>
    <property type="molecule type" value="Genomic_DNA"/>
</dbReference>
<keyword evidence="2" id="KW-0472">Membrane</keyword>
<comment type="caution">
    <text evidence="4">The sequence shown here is derived from an EMBL/GenBank/DDBJ whole genome shotgun (WGS) entry which is preliminary data.</text>
</comment>
<feature type="chain" id="PRO_5022898613" evidence="3">
    <location>
        <begin position="37"/>
        <end position="1141"/>
    </location>
</feature>
<reference evidence="4 5" key="1">
    <citation type="submission" date="2019-02" db="EMBL/GenBank/DDBJ databases">
        <title>Deep-cultivation of Planctomycetes and their phenomic and genomic characterization uncovers novel biology.</title>
        <authorList>
            <person name="Wiegand S."/>
            <person name="Jogler M."/>
            <person name="Boedeker C."/>
            <person name="Pinto D."/>
            <person name="Vollmers J."/>
            <person name="Rivas-Marin E."/>
            <person name="Kohn T."/>
            <person name="Peeters S.H."/>
            <person name="Heuer A."/>
            <person name="Rast P."/>
            <person name="Oberbeckmann S."/>
            <person name="Bunk B."/>
            <person name="Jeske O."/>
            <person name="Meyerdierks A."/>
            <person name="Storesund J.E."/>
            <person name="Kallscheuer N."/>
            <person name="Luecker S."/>
            <person name="Lage O.M."/>
            <person name="Pohl T."/>
            <person name="Merkel B.J."/>
            <person name="Hornburger P."/>
            <person name="Mueller R.-W."/>
            <person name="Bruemmer F."/>
            <person name="Labrenz M."/>
            <person name="Spormann A.M."/>
            <person name="Op Den Camp H."/>
            <person name="Overmann J."/>
            <person name="Amann R."/>
            <person name="Jetten M.S.M."/>
            <person name="Mascher T."/>
            <person name="Medema M.H."/>
            <person name="Devos D.P."/>
            <person name="Kaster A.-K."/>
            <person name="Ovreas L."/>
            <person name="Rohde M."/>
            <person name="Galperin M.Y."/>
            <person name="Jogler C."/>
        </authorList>
    </citation>
    <scope>NUCLEOTIDE SEQUENCE [LARGE SCALE GENOMIC DNA]</scope>
    <source>
        <strain evidence="4 5">Pla123a</strain>
    </source>
</reference>
<feature type="transmembrane region" description="Helical" evidence="2">
    <location>
        <begin position="1068"/>
        <end position="1091"/>
    </location>
</feature>
<evidence type="ECO:0000256" key="3">
    <source>
        <dbReference type="SAM" id="SignalP"/>
    </source>
</evidence>
<evidence type="ECO:0000256" key="2">
    <source>
        <dbReference type="SAM" id="Phobius"/>
    </source>
</evidence>
<organism evidence="4 5">
    <name type="scientific">Posidoniimonas polymericola</name>
    <dbReference type="NCBI Taxonomy" id="2528002"/>
    <lineage>
        <taxon>Bacteria</taxon>
        <taxon>Pseudomonadati</taxon>
        <taxon>Planctomycetota</taxon>
        <taxon>Planctomycetia</taxon>
        <taxon>Pirellulales</taxon>
        <taxon>Lacipirellulaceae</taxon>
        <taxon>Posidoniimonas</taxon>
    </lineage>
</organism>